<evidence type="ECO:0000259" key="9">
    <source>
        <dbReference type="Pfam" id="PF13844"/>
    </source>
</evidence>
<dbReference type="InterPro" id="IPR011990">
    <property type="entry name" value="TPR-like_helical_dom_sf"/>
</dbReference>
<dbReference type="GeneID" id="17310184"/>
<keyword evidence="7" id="KW-0802">TPR repeat</keyword>
<dbReference type="InterPro" id="IPR019734">
    <property type="entry name" value="TPR_rpt"/>
</dbReference>
<evidence type="ECO:0000313" key="11">
    <source>
        <dbReference type="EnsemblProtists" id="EKX53297"/>
    </source>
</evidence>
<dbReference type="HOGENOM" id="CLU_001721_5_2_1"/>
<dbReference type="GO" id="GO:0006493">
    <property type="term" value="P:protein O-linked glycosylation"/>
    <property type="evidence" value="ECO:0007669"/>
    <property type="project" value="InterPro"/>
</dbReference>
<name>L1JY77_GUITC</name>
<dbReference type="eggNOG" id="KOG4626">
    <property type="taxonomic scope" value="Eukaryota"/>
</dbReference>
<evidence type="ECO:0000313" key="12">
    <source>
        <dbReference type="Proteomes" id="UP000011087"/>
    </source>
</evidence>
<feature type="domain" description="O-GlcNAc transferase C-terminal" evidence="9">
    <location>
        <begin position="280"/>
        <end position="449"/>
    </location>
</feature>
<dbReference type="Gene3D" id="3.40.50.2000">
    <property type="entry name" value="Glycogen Phosphorylase B"/>
    <property type="match status" value="1"/>
</dbReference>
<dbReference type="Pfam" id="PF13844">
    <property type="entry name" value="Glyco_transf_41"/>
    <property type="match status" value="2"/>
</dbReference>
<keyword evidence="8" id="KW-0732">Signal</keyword>
<dbReference type="SUPFAM" id="SSF48452">
    <property type="entry name" value="TPR-like"/>
    <property type="match status" value="1"/>
</dbReference>
<evidence type="ECO:0000256" key="6">
    <source>
        <dbReference type="ARBA" id="ARBA00022737"/>
    </source>
</evidence>
<evidence type="ECO:0000313" key="10">
    <source>
        <dbReference type="EMBL" id="EKX53297.1"/>
    </source>
</evidence>
<evidence type="ECO:0000256" key="3">
    <source>
        <dbReference type="ARBA" id="ARBA00011970"/>
    </source>
</evidence>
<dbReference type="InterPro" id="IPR029489">
    <property type="entry name" value="OGT/SEC/SPY_C"/>
</dbReference>
<reference evidence="11" key="3">
    <citation type="submission" date="2016-03" db="UniProtKB">
        <authorList>
            <consortium name="EnsemblProtists"/>
        </authorList>
    </citation>
    <scope>IDENTIFICATION</scope>
</reference>
<accession>L1JY77</accession>
<reference evidence="10 12" key="1">
    <citation type="journal article" date="2012" name="Nature">
        <title>Algal genomes reveal evolutionary mosaicism and the fate of nucleomorphs.</title>
        <authorList>
            <consortium name="DOE Joint Genome Institute"/>
            <person name="Curtis B.A."/>
            <person name="Tanifuji G."/>
            <person name="Burki F."/>
            <person name="Gruber A."/>
            <person name="Irimia M."/>
            <person name="Maruyama S."/>
            <person name="Arias M.C."/>
            <person name="Ball S.G."/>
            <person name="Gile G.H."/>
            <person name="Hirakawa Y."/>
            <person name="Hopkins J.F."/>
            <person name="Kuo A."/>
            <person name="Rensing S.A."/>
            <person name="Schmutz J."/>
            <person name="Symeonidi A."/>
            <person name="Elias M."/>
            <person name="Eveleigh R.J."/>
            <person name="Herman E.K."/>
            <person name="Klute M.J."/>
            <person name="Nakayama T."/>
            <person name="Obornik M."/>
            <person name="Reyes-Prieto A."/>
            <person name="Armbrust E.V."/>
            <person name="Aves S.J."/>
            <person name="Beiko R.G."/>
            <person name="Coutinho P."/>
            <person name="Dacks J.B."/>
            <person name="Durnford D.G."/>
            <person name="Fast N.M."/>
            <person name="Green B.R."/>
            <person name="Grisdale C.J."/>
            <person name="Hempel F."/>
            <person name="Henrissat B."/>
            <person name="Hoppner M.P."/>
            <person name="Ishida K."/>
            <person name="Kim E."/>
            <person name="Koreny L."/>
            <person name="Kroth P.G."/>
            <person name="Liu Y."/>
            <person name="Malik S.B."/>
            <person name="Maier U.G."/>
            <person name="McRose D."/>
            <person name="Mock T."/>
            <person name="Neilson J.A."/>
            <person name="Onodera N.T."/>
            <person name="Poole A.M."/>
            <person name="Pritham E.J."/>
            <person name="Richards T.A."/>
            <person name="Rocap G."/>
            <person name="Roy S.W."/>
            <person name="Sarai C."/>
            <person name="Schaack S."/>
            <person name="Shirato S."/>
            <person name="Slamovits C.H."/>
            <person name="Spencer D.F."/>
            <person name="Suzuki S."/>
            <person name="Worden A.Z."/>
            <person name="Zauner S."/>
            <person name="Barry K."/>
            <person name="Bell C."/>
            <person name="Bharti A.K."/>
            <person name="Crow J.A."/>
            <person name="Grimwood J."/>
            <person name="Kramer R."/>
            <person name="Lindquist E."/>
            <person name="Lucas S."/>
            <person name="Salamov A."/>
            <person name="McFadden G.I."/>
            <person name="Lane C.E."/>
            <person name="Keeling P.J."/>
            <person name="Gray M.W."/>
            <person name="Grigoriev I.V."/>
            <person name="Archibald J.M."/>
        </authorList>
    </citation>
    <scope>NUCLEOTIDE SEQUENCE</scope>
    <source>
        <strain evidence="10 12">CCMP2712</strain>
    </source>
</reference>
<dbReference type="Proteomes" id="UP000011087">
    <property type="component" value="Unassembled WGS sequence"/>
</dbReference>
<feature type="domain" description="O-GlcNAc transferase C-terminal" evidence="9">
    <location>
        <begin position="496"/>
        <end position="682"/>
    </location>
</feature>
<protein>
    <recommendedName>
        <fullName evidence="3">protein O-GlcNAc transferase</fullName>
        <ecNumber evidence="3">2.4.1.255</ecNumber>
    </recommendedName>
</protein>
<comment type="similarity">
    <text evidence="2">Belongs to the glycosyltransferase 41 family. O-GlcNAc transferase subfamily.</text>
</comment>
<dbReference type="AlphaFoldDB" id="L1JY77"/>
<feature type="signal peptide" evidence="8">
    <location>
        <begin position="1"/>
        <end position="23"/>
    </location>
</feature>
<dbReference type="SMART" id="SM00028">
    <property type="entry name" value="TPR"/>
    <property type="match status" value="3"/>
</dbReference>
<dbReference type="PaxDb" id="55529-EKX53297"/>
<proteinExistence type="inferred from homology"/>
<dbReference type="RefSeq" id="XP_005840277.1">
    <property type="nucleotide sequence ID" value="XM_005840220.1"/>
</dbReference>
<dbReference type="PANTHER" id="PTHR44366">
    <property type="entry name" value="UDP-N-ACETYLGLUCOSAMINE--PEPTIDE N-ACETYLGLUCOSAMINYLTRANSFERASE 110 KDA SUBUNIT"/>
    <property type="match status" value="1"/>
</dbReference>
<dbReference type="OrthoDB" id="9991317at2759"/>
<dbReference type="PANTHER" id="PTHR44366:SF1">
    <property type="entry name" value="UDP-N-ACETYLGLUCOSAMINE--PEPTIDE N-ACETYLGLUCOSAMINYLTRANSFERASE 110 KDA SUBUNIT"/>
    <property type="match status" value="1"/>
</dbReference>
<dbReference type="InterPro" id="IPR037919">
    <property type="entry name" value="OGT"/>
</dbReference>
<organism evidence="10">
    <name type="scientific">Guillardia theta (strain CCMP2712)</name>
    <name type="common">Cryptophyte</name>
    <dbReference type="NCBI Taxonomy" id="905079"/>
    <lineage>
        <taxon>Eukaryota</taxon>
        <taxon>Cryptophyceae</taxon>
        <taxon>Pyrenomonadales</taxon>
        <taxon>Geminigeraceae</taxon>
        <taxon>Guillardia</taxon>
    </lineage>
</organism>
<dbReference type="EMBL" id="JH992970">
    <property type="protein sequence ID" value="EKX53297.1"/>
    <property type="molecule type" value="Genomic_DNA"/>
</dbReference>
<gene>
    <name evidence="10" type="ORF">GUITHDRAFT_101001</name>
</gene>
<dbReference type="OMA" id="IAMISRD"/>
<evidence type="ECO:0000256" key="2">
    <source>
        <dbReference type="ARBA" id="ARBA00005386"/>
    </source>
</evidence>
<keyword evidence="4" id="KW-0328">Glycosyltransferase</keyword>
<keyword evidence="12" id="KW-1185">Reference proteome</keyword>
<dbReference type="Gene3D" id="1.25.40.10">
    <property type="entry name" value="Tetratricopeptide repeat domain"/>
    <property type="match status" value="1"/>
</dbReference>
<dbReference type="Gene3D" id="3.40.50.11380">
    <property type="match status" value="1"/>
</dbReference>
<dbReference type="KEGG" id="gtt:GUITHDRAFT_101001"/>
<dbReference type="EnsemblProtists" id="EKX53297">
    <property type="protein sequence ID" value="EKX53297"/>
    <property type="gene ID" value="GUITHDRAFT_101001"/>
</dbReference>
<evidence type="ECO:0000256" key="7">
    <source>
        <dbReference type="ARBA" id="ARBA00022803"/>
    </source>
</evidence>
<keyword evidence="5" id="KW-0808">Transferase</keyword>
<feature type="chain" id="PRO_5008771891" description="protein O-GlcNAc transferase" evidence="8">
    <location>
        <begin position="24"/>
        <end position="738"/>
    </location>
</feature>
<dbReference type="GO" id="GO:0097363">
    <property type="term" value="F:protein O-acetylglucosaminyltransferase activity"/>
    <property type="evidence" value="ECO:0007669"/>
    <property type="project" value="UniProtKB-EC"/>
</dbReference>
<dbReference type="EC" id="2.4.1.255" evidence="3"/>
<reference evidence="12" key="2">
    <citation type="submission" date="2012-11" db="EMBL/GenBank/DDBJ databases">
        <authorList>
            <person name="Kuo A."/>
            <person name="Curtis B.A."/>
            <person name="Tanifuji G."/>
            <person name="Burki F."/>
            <person name="Gruber A."/>
            <person name="Irimia M."/>
            <person name="Maruyama S."/>
            <person name="Arias M.C."/>
            <person name="Ball S.G."/>
            <person name="Gile G.H."/>
            <person name="Hirakawa Y."/>
            <person name="Hopkins J.F."/>
            <person name="Rensing S.A."/>
            <person name="Schmutz J."/>
            <person name="Symeonidi A."/>
            <person name="Elias M."/>
            <person name="Eveleigh R.J."/>
            <person name="Herman E.K."/>
            <person name="Klute M.J."/>
            <person name="Nakayama T."/>
            <person name="Obornik M."/>
            <person name="Reyes-Prieto A."/>
            <person name="Armbrust E.V."/>
            <person name="Aves S.J."/>
            <person name="Beiko R.G."/>
            <person name="Coutinho P."/>
            <person name="Dacks J.B."/>
            <person name="Durnford D.G."/>
            <person name="Fast N.M."/>
            <person name="Green B.R."/>
            <person name="Grisdale C."/>
            <person name="Hempe F."/>
            <person name="Henrissat B."/>
            <person name="Hoppner M.P."/>
            <person name="Ishida K.-I."/>
            <person name="Kim E."/>
            <person name="Koreny L."/>
            <person name="Kroth P.G."/>
            <person name="Liu Y."/>
            <person name="Malik S.-B."/>
            <person name="Maier U.G."/>
            <person name="McRose D."/>
            <person name="Mock T."/>
            <person name="Neilson J.A."/>
            <person name="Onodera N.T."/>
            <person name="Poole A.M."/>
            <person name="Pritham E.J."/>
            <person name="Richards T.A."/>
            <person name="Rocap G."/>
            <person name="Roy S.W."/>
            <person name="Sarai C."/>
            <person name="Schaack S."/>
            <person name="Shirato S."/>
            <person name="Slamovits C.H."/>
            <person name="Spencer D.F."/>
            <person name="Suzuki S."/>
            <person name="Worden A.Z."/>
            <person name="Zauner S."/>
            <person name="Barry K."/>
            <person name="Bell C."/>
            <person name="Bharti A.K."/>
            <person name="Crow J.A."/>
            <person name="Grimwood J."/>
            <person name="Kramer R."/>
            <person name="Lindquist E."/>
            <person name="Lucas S."/>
            <person name="Salamov A."/>
            <person name="McFadden G.I."/>
            <person name="Lane C.E."/>
            <person name="Keeling P.J."/>
            <person name="Gray M.W."/>
            <person name="Grigoriev I.V."/>
            <person name="Archibald J.M."/>
        </authorList>
    </citation>
    <scope>NUCLEOTIDE SEQUENCE</scope>
    <source>
        <strain evidence="12">CCMP2712</strain>
    </source>
</reference>
<sequence length="738" mass="82992">MRGFRGLQIRDLLSILVVVMALAQDDLADLVDSRSSLDAKFATSLTSVDRWIDAGILLRDRGALELAIDALLTATRLGPQDPRAFSHIGIILERMYGDAARAAEYHAMAIRRGTLDADSYYLMGNFVSSRNLFELSVKLHEAATKLKPDFLEAYNNKGSSLISLGNLASQPHLAQQFYRQALEATSAAVSLNPRHRTPLVTALTLAQKTADFRFWKNHSAHLRELFVECLERGDQLFMPWQASVYGLKPFHMLKNVQYMSRNVLGAVRGFKFPKFDVEEGMSLSPSSRLRVGYFSCSGFQGNTTTANFVRGLFGMHDRHRFHVHCFARGTHTFPGRTDGSPAQEQIRTDCESFHDMTKMDVFESAKSISASKIAVLVDLTGWTLWPCTEVLAMEPSPVQLQWHGYPGSMGADFVHYVATDRIVSPPEYAEFYTERMLYTLGSYMLNDHVFSRREALELEQESDVSVRRERLGETLRSAGSALFFFDKDGFNHTLSGFEDDDVIMCSWNTLFKCDPDTLQTWITLLVSFIPLPLLVLSQVLKRKVPKAKLWIMQFDPTPPPNVALLAADNGVDVTRIAWSTFFPRQLEFKIKSLADVFVDTPLFNAHTTGVDALWCGTPLVTVPLEDFSARVAAGLVASVSRMQLGTTVARSMEDYEQVLTRLTSSARKLRLLREDLDRARRKHSSDVNYGDARSEYTLFRPVAWVKSWESALMRAADLVVQGEASRHILSFNPVSVQM</sequence>
<evidence type="ECO:0000256" key="4">
    <source>
        <dbReference type="ARBA" id="ARBA00022676"/>
    </source>
</evidence>
<evidence type="ECO:0000256" key="8">
    <source>
        <dbReference type="SAM" id="SignalP"/>
    </source>
</evidence>
<comment type="pathway">
    <text evidence="1">Protein modification; protein glycosylation.</text>
</comment>
<evidence type="ECO:0000256" key="5">
    <source>
        <dbReference type="ARBA" id="ARBA00022679"/>
    </source>
</evidence>
<keyword evidence="6" id="KW-0677">Repeat</keyword>
<evidence type="ECO:0000256" key="1">
    <source>
        <dbReference type="ARBA" id="ARBA00004922"/>
    </source>
</evidence>